<keyword evidence="1" id="KW-0175">Coiled coil</keyword>
<sequence>MEPLIFYNPDPETQDPITIPAMTFLYCFNCPECATVVSVEQMNHHVHKTCSMTQEMTMSQKVAIYSKFLARKVKNEMVDLYRTAKRKSYDPKDRCNICPTKKEHKAMACLKNLGIIKFTDEIHKLSAKYLQYTLDVCELTYEAENEKIHRRLDEIREQIPDLSEQRLAAIFVGAESVNYNTPDGILVLEVINASLLKFQAAQQLLKDADRAERQIHMETNEIIRKYANWNARLLTQRKAVEKWKEFDQYPGPSNSRGKGNGSASLF</sequence>
<keyword evidence="4" id="KW-1185">Reference proteome</keyword>
<feature type="region of interest" description="Disordered" evidence="2">
    <location>
        <begin position="247"/>
        <end position="266"/>
    </location>
</feature>
<reference evidence="3" key="2">
    <citation type="submission" date="2022-06" db="UniProtKB">
        <authorList>
            <consortium name="EnsemblMetazoa"/>
        </authorList>
    </citation>
    <scope>IDENTIFICATION</scope>
    <source>
        <strain evidence="3">DF5081</strain>
    </source>
</reference>
<organism evidence="3 4">
    <name type="scientific">Caenorhabditis japonica</name>
    <dbReference type="NCBI Taxonomy" id="281687"/>
    <lineage>
        <taxon>Eukaryota</taxon>
        <taxon>Metazoa</taxon>
        <taxon>Ecdysozoa</taxon>
        <taxon>Nematoda</taxon>
        <taxon>Chromadorea</taxon>
        <taxon>Rhabditida</taxon>
        <taxon>Rhabditina</taxon>
        <taxon>Rhabditomorpha</taxon>
        <taxon>Rhabditoidea</taxon>
        <taxon>Rhabditidae</taxon>
        <taxon>Peloderinae</taxon>
        <taxon>Caenorhabditis</taxon>
    </lineage>
</organism>
<evidence type="ECO:0000256" key="2">
    <source>
        <dbReference type="SAM" id="MobiDB-lite"/>
    </source>
</evidence>
<dbReference type="Proteomes" id="UP000005237">
    <property type="component" value="Unassembled WGS sequence"/>
</dbReference>
<evidence type="ECO:0000313" key="4">
    <source>
        <dbReference type="Proteomes" id="UP000005237"/>
    </source>
</evidence>
<evidence type="ECO:0000256" key="1">
    <source>
        <dbReference type="SAM" id="Coils"/>
    </source>
</evidence>
<evidence type="ECO:0000313" key="3">
    <source>
        <dbReference type="EnsemblMetazoa" id="CJA10792b.1"/>
    </source>
</evidence>
<dbReference type="AlphaFoldDB" id="A0A8R1DU33"/>
<reference evidence="4" key="1">
    <citation type="submission" date="2010-08" db="EMBL/GenBank/DDBJ databases">
        <authorList>
            <consortium name="Caenorhabditis japonica Sequencing Consortium"/>
            <person name="Wilson R.K."/>
        </authorList>
    </citation>
    <scope>NUCLEOTIDE SEQUENCE [LARGE SCALE GENOMIC DNA]</scope>
    <source>
        <strain evidence="4">DF5081</strain>
    </source>
</reference>
<feature type="compositionally biased region" description="Polar residues" evidence="2">
    <location>
        <begin position="251"/>
        <end position="266"/>
    </location>
</feature>
<dbReference type="EnsemblMetazoa" id="CJA10792b.1">
    <property type="protein sequence ID" value="CJA10792b.1"/>
    <property type="gene ID" value="WBGene00129996"/>
</dbReference>
<protein>
    <submittedName>
        <fullName evidence="3">Uncharacterized protein</fullName>
    </submittedName>
</protein>
<accession>A0A8R1DU33</accession>
<feature type="coiled-coil region" evidence="1">
    <location>
        <begin position="138"/>
        <end position="165"/>
    </location>
</feature>
<proteinExistence type="predicted"/>
<name>A0A8R1DU33_CAEJA</name>